<dbReference type="Gene3D" id="1.20.5.170">
    <property type="match status" value="1"/>
</dbReference>
<keyword evidence="7" id="KW-0539">Nucleus</keyword>
<evidence type="ECO:0000259" key="8">
    <source>
        <dbReference type="Pfam" id="PF00170"/>
    </source>
</evidence>
<evidence type="ECO:0000256" key="3">
    <source>
        <dbReference type="ARBA" id="ARBA00007163"/>
    </source>
</evidence>
<dbReference type="InterPro" id="IPR004827">
    <property type="entry name" value="bZIP"/>
</dbReference>
<comment type="caution">
    <text evidence="9">The sequence shown here is derived from an EMBL/GenBank/DDBJ whole genome shotgun (WGS) entry which is preliminary data.</text>
</comment>
<keyword evidence="4" id="KW-0805">Transcription regulation</keyword>
<keyword evidence="10" id="KW-1185">Reference proteome</keyword>
<keyword evidence="6" id="KW-0804">Transcription</keyword>
<proteinExistence type="inferred from homology"/>
<evidence type="ECO:0000256" key="1">
    <source>
        <dbReference type="ARBA" id="ARBA00004123"/>
    </source>
</evidence>
<evidence type="ECO:0000313" key="10">
    <source>
        <dbReference type="Proteomes" id="UP000593574"/>
    </source>
</evidence>
<evidence type="ECO:0000256" key="4">
    <source>
        <dbReference type="ARBA" id="ARBA00023015"/>
    </source>
</evidence>
<dbReference type="Pfam" id="PF00170">
    <property type="entry name" value="bZIP_1"/>
    <property type="match status" value="1"/>
</dbReference>
<evidence type="ECO:0000256" key="6">
    <source>
        <dbReference type="ARBA" id="ARBA00023163"/>
    </source>
</evidence>
<evidence type="ECO:0000313" key="9">
    <source>
        <dbReference type="EMBL" id="MBA0705955.1"/>
    </source>
</evidence>
<organism evidence="9 10">
    <name type="scientific">Gossypium laxum</name>
    <dbReference type="NCBI Taxonomy" id="34288"/>
    <lineage>
        <taxon>Eukaryota</taxon>
        <taxon>Viridiplantae</taxon>
        <taxon>Streptophyta</taxon>
        <taxon>Embryophyta</taxon>
        <taxon>Tracheophyta</taxon>
        <taxon>Spermatophyta</taxon>
        <taxon>Magnoliopsida</taxon>
        <taxon>eudicotyledons</taxon>
        <taxon>Gunneridae</taxon>
        <taxon>Pentapetalae</taxon>
        <taxon>rosids</taxon>
        <taxon>malvids</taxon>
        <taxon>Malvales</taxon>
        <taxon>Malvaceae</taxon>
        <taxon>Malvoideae</taxon>
        <taxon>Gossypium</taxon>
    </lineage>
</organism>
<dbReference type="PANTHER" id="PTHR47416">
    <property type="entry name" value="BASIC-LEUCINE ZIPPER TRANSCRIPTION FACTOR F-RELATED"/>
    <property type="match status" value="1"/>
</dbReference>
<dbReference type="InterPro" id="IPR046347">
    <property type="entry name" value="bZIP_sf"/>
</dbReference>
<dbReference type="AlphaFoldDB" id="A0A7J8Z2I2"/>
<dbReference type="Proteomes" id="UP000593574">
    <property type="component" value="Unassembled WGS sequence"/>
</dbReference>
<evidence type="ECO:0000256" key="5">
    <source>
        <dbReference type="ARBA" id="ARBA00023125"/>
    </source>
</evidence>
<evidence type="ECO:0000256" key="2">
    <source>
        <dbReference type="ARBA" id="ARBA00004389"/>
    </source>
</evidence>
<dbReference type="GO" id="GO:0003677">
    <property type="term" value="F:DNA binding"/>
    <property type="evidence" value="ECO:0007669"/>
    <property type="project" value="UniProtKB-KW"/>
</dbReference>
<keyword evidence="5" id="KW-0238">DNA-binding</keyword>
<name>A0A7J8Z2I2_9ROSI</name>
<feature type="domain" description="BZIP" evidence="8">
    <location>
        <begin position="81"/>
        <end position="129"/>
    </location>
</feature>
<reference evidence="9 10" key="1">
    <citation type="journal article" date="2019" name="Genome Biol. Evol.">
        <title>Insights into the evolution of the New World diploid cottons (Gossypium, subgenus Houzingenia) based on genome sequencing.</title>
        <authorList>
            <person name="Grover C.E."/>
            <person name="Arick M.A. 2nd"/>
            <person name="Thrash A."/>
            <person name="Conover J.L."/>
            <person name="Sanders W.S."/>
            <person name="Peterson D.G."/>
            <person name="Frelichowski J.E."/>
            <person name="Scheffler J.A."/>
            <person name="Scheffler B.E."/>
            <person name="Wendel J.F."/>
        </authorList>
    </citation>
    <scope>NUCLEOTIDE SEQUENCE [LARGE SCALE GENOMIC DNA]</scope>
    <source>
        <strain evidence="9">4</strain>
        <tissue evidence="9">Leaf</tissue>
    </source>
</reference>
<dbReference type="PANTHER" id="PTHR47416:SF8">
    <property type="entry name" value="BASIC-LEUCINE ZIPPER TRANSCRIPTION FACTOR E-RELATED"/>
    <property type="match status" value="1"/>
</dbReference>
<dbReference type="EMBL" id="JABEZV010000002">
    <property type="protein sequence ID" value="MBA0705955.1"/>
    <property type="molecule type" value="Genomic_DNA"/>
</dbReference>
<comment type="similarity">
    <text evidence="3">Belongs to the bZIP family.</text>
</comment>
<dbReference type="SUPFAM" id="SSF57959">
    <property type="entry name" value="Leucine zipper domain"/>
    <property type="match status" value="1"/>
</dbReference>
<protein>
    <recommendedName>
        <fullName evidence="8">BZIP domain-containing protein</fullName>
    </recommendedName>
</protein>
<accession>A0A7J8Z2I2</accession>
<dbReference type="CDD" id="cd14704">
    <property type="entry name" value="bZIP_HY5-like"/>
    <property type="match status" value="1"/>
</dbReference>
<dbReference type="GO" id="GO:0005634">
    <property type="term" value="C:nucleus"/>
    <property type="evidence" value="ECO:0007669"/>
    <property type="project" value="UniProtKB-SubCell"/>
</dbReference>
<gene>
    <name evidence="9" type="ORF">Golax_018103</name>
</gene>
<comment type="subcellular location">
    <subcellularLocation>
        <location evidence="2">Endoplasmic reticulum membrane</location>
        <topology evidence="2">Single-pass membrane protein</topology>
    </subcellularLocation>
    <subcellularLocation>
        <location evidence="1">Nucleus</location>
    </subcellularLocation>
</comment>
<sequence length="137" mass="16169">MEETNWDTFLLEVDLPDFRDILDNESKHVTELPPEPCSTQNLDEELAVFSWIGEIEKVLMEDDNFDHRVATQPVLDDDFLLRNRYAVVRSRERKKMYVKDLQMKSRYLEGECRGLNHVLQCFIDENQALQIFVSSSL</sequence>
<dbReference type="GO" id="GO:0003700">
    <property type="term" value="F:DNA-binding transcription factor activity"/>
    <property type="evidence" value="ECO:0007669"/>
    <property type="project" value="InterPro"/>
</dbReference>
<dbReference type="GO" id="GO:0005789">
    <property type="term" value="C:endoplasmic reticulum membrane"/>
    <property type="evidence" value="ECO:0007669"/>
    <property type="project" value="UniProtKB-SubCell"/>
</dbReference>
<evidence type="ECO:0000256" key="7">
    <source>
        <dbReference type="ARBA" id="ARBA00023242"/>
    </source>
</evidence>